<dbReference type="EMBL" id="WAEL01000001">
    <property type="protein sequence ID" value="NID09567.1"/>
    <property type="molecule type" value="Genomic_DNA"/>
</dbReference>
<dbReference type="Pfam" id="PF14248">
    <property type="entry name" value="DUF4345"/>
    <property type="match status" value="1"/>
</dbReference>
<proteinExistence type="predicted"/>
<gene>
    <name evidence="2" type="ORF">F7231_05250</name>
</gene>
<sequence length="144" mass="15395">MLRYVSLTLILVVTAGIAMVALMAFIDPQSVMNLVQVTLPNPDAYSSIRGVYGGAGLTLVTVLVFLALTDVNKGLLLTAILCGFYALSRVVTSQIEGPLGAFGRQWLLIESSLGILALLLWWARSQEEKKALRFGSQAGGLPLS</sequence>
<dbReference type="Proteomes" id="UP000606008">
    <property type="component" value="Unassembled WGS sequence"/>
</dbReference>
<reference evidence="3" key="2">
    <citation type="submission" date="2023-07" db="EMBL/GenBank/DDBJ databases">
        <authorList>
            <person name="Jung D.-H."/>
        </authorList>
    </citation>
    <scope>NUCLEOTIDE SEQUENCE [LARGE SCALE GENOMIC DNA]</scope>
    <source>
        <strain evidence="3">JA-25</strain>
    </source>
</reference>
<dbReference type="RefSeq" id="WP_166691147.1">
    <property type="nucleotide sequence ID" value="NZ_WAEL01000001.1"/>
</dbReference>
<dbReference type="InterPro" id="IPR025597">
    <property type="entry name" value="DUF4345"/>
</dbReference>
<keyword evidence="3" id="KW-1185">Reference proteome</keyword>
<name>A0ABX0QC92_9BACT</name>
<feature type="transmembrane region" description="Helical" evidence="1">
    <location>
        <begin position="46"/>
        <end position="68"/>
    </location>
</feature>
<feature type="transmembrane region" description="Helical" evidence="1">
    <location>
        <begin position="104"/>
        <end position="123"/>
    </location>
</feature>
<evidence type="ECO:0000313" key="2">
    <source>
        <dbReference type="EMBL" id="NID09567.1"/>
    </source>
</evidence>
<evidence type="ECO:0000313" key="3">
    <source>
        <dbReference type="Proteomes" id="UP000606008"/>
    </source>
</evidence>
<comment type="caution">
    <text evidence="2">The sequence shown here is derived from an EMBL/GenBank/DDBJ whole genome shotgun (WGS) entry which is preliminary data.</text>
</comment>
<keyword evidence="1" id="KW-0472">Membrane</keyword>
<feature type="transmembrane region" description="Helical" evidence="1">
    <location>
        <begin position="7"/>
        <end position="26"/>
    </location>
</feature>
<protein>
    <submittedName>
        <fullName evidence="2">DUF4345 domain-containing protein</fullName>
    </submittedName>
</protein>
<feature type="transmembrane region" description="Helical" evidence="1">
    <location>
        <begin position="75"/>
        <end position="92"/>
    </location>
</feature>
<keyword evidence="1" id="KW-1133">Transmembrane helix</keyword>
<reference evidence="3" key="1">
    <citation type="submission" date="2019-09" db="EMBL/GenBank/DDBJ databases">
        <authorList>
            <person name="Jung D.-H."/>
        </authorList>
    </citation>
    <scope>NUCLEOTIDE SEQUENCE [LARGE SCALE GENOMIC DNA]</scope>
    <source>
        <strain evidence="3">JA-25</strain>
    </source>
</reference>
<organism evidence="2 3">
    <name type="scientific">Fibrivirga algicola</name>
    <dbReference type="NCBI Taxonomy" id="2950420"/>
    <lineage>
        <taxon>Bacteria</taxon>
        <taxon>Pseudomonadati</taxon>
        <taxon>Bacteroidota</taxon>
        <taxon>Cytophagia</taxon>
        <taxon>Cytophagales</taxon>
        <taxon>Spirosomataceae</taxon>
        <taxon>Fibrivirga</taxon>
    </lineage>
</organism>
<evidence type="ECO:0000256" key="1">
    <source>
        <dbReference type="SAM" id="Phobius"/>
    </source>
</evidence>
<accession>A0ABX0QC92</accession>
<keyword evidence="1" id="KW-0812">Transmembrane</keyword>